<reference evidence="1" key="1">
    <citation type="submission" date="2020-01" db="EMBL/GenBank/DDBJ databases">
        <authorList>
            <person name="Mishra B."/>
        </authorList>
    </citation>
    <scope>NUCLEOTIDE SEQUENCE [LARGE SCALE GENOMIC DNA]</scope>
</reference>
<accession>A0A6D2IBR0</accession>
<name>A0A6D2IBR0_9BRAS</name>
<evidence type="ECO:0000313" key="2">
    <source>
        <dbReference type="Proteomes" id="UP000467841"/>
    </source>
</evidence>
<dbReference type="EMBL" id="CACVBM020000854">
    <property type="protein sequence ID" value="CAA7024022.1"/>
    <property type="molecule type" value="Genomic_DNA"/>
</dbReference>
<comment type="caution">
    <text evidence="1">The sequence shown here is derived from an EMBL/GenBank/DDBJ whole genome shotgun (WGS) entry which is preliminary data.</text>
</comment>
<sequence>MWLERFEPETSRKLGAKSSAQGSFTKIILSSLWIRSSLCNRKQREKERDKIERERDEKRCNGDRRKLKFRADLVKLAGVAVPQESRKRTPGFRIGKMTTSRSEIAQYDGSGDFVIWRKRVLAHITVQGLKDLLKPKPILTLSLAEETPEAKEVRIQEEAA</sequence>
<dbReference type="Proteomes" id="UP000467841">
    <property type="component" value="Unassembled WGS sequence"/>
</dbReference>
<dbReference type="AlphaFoldDB" id="A0A6D2IBR0"/>
<evidence type="ECO:0000313" key="1">
    <source>
        <dbReference type="EMBL" id="CAA7024022.1"/>
    </source>
</evidence>
<gene>
    <name evidence="1" type="ORF">MERR_LOCUS11257</name>
</gene>
<protein>
    <submittedName>
        <fullName evidence="1">Uncharacterized protein</fullName>
    </submittedName>
</protein>
<organism evidence="1 2">
    <name type="scientific">Microthlaspi erraticum</name>
    <dbReference type="NCBI Taxonomy" id="1685480"/>
    <lineage>
        <taxon>Eukaryota</taxon>
        <taxon>Viridiplantae</taxon>
        <taxon>Streptophyta</taxon>
        <taxon>Embryophyta</taxon>
        <taxon>Tracheophyta</taxon>
        <taxon>Spermatophyta</taxon>
        <taxon>Magnoliopsida</taxon>
        <taxon>eudicotyledons</taxon>
        <taxon>Gunneridae</taxon>
        <taxon>Pentapetalae</taxon>
        <taxon>rosids</taxon>
        <taxon>malvids</taxon>
        <taxon>Brassicales</taxon>
        <taxon>Brassicaceae</taxon>
        <taxon>Coluteocarpeae</taxon>
        <taxon>Microthlaspi</taxon>
    </lineage>
</organism>
<proteinExistence type="predicted"/>
<keyword evidence="2" id="KW-1185">Reference proteome</keyword>